<dbReference type="Gene3D" id="3.40.50.300">
    <property type="entry name" value="P-loop containing nucleotide triphosphate hydrolases"/>
    <property type="match status" value="1"/>
</dbReference>
<gene>
    <name evidence="6" type="ORF">A6M21_16990</name>
</gene>
<keyword evidence="3" id="KW-0547">Nucleotide-binding</keyword>
<dbReference type="Proteomes" id="UP000078532">
    <property type="component" value="Unassembled WGS sequence"/>
</dbReference>
<organism evidence="6 7">
    <name type="scientific">Desulfotomaculum copahuensis</name>
    <dbReference type="NCBI Taxonomy" id="1838280"/>
    <lineage>
        <taxon>Bacteria</taxon>
        <taxon>Bacillati</taxon>
        <taxon>Bacillota</taxon>
        <taxon>Clostridia</taxon>
        <taxon>Eubacteriales</taxon>
        <taxon>Desulfotomaculaceae</taxon>
        <taxon>Desulfotomaculum</taxon>
    </lineage>
</organism>
<dbReference type="InterPro" id="IPR003439">
    <property type="entry name" value="ABC_transporter-like_ATP-bd"/>
</dbReference>
<dbReference type="CDD" id="cd03220">
    <property type="entry name" value="ABC_KpsT_Wzt"/>
    <property type="match status" value="1"/>
</dbReference>
<proteinExistence type="inferred from homology"/>
<evidence type="ECO:0000256" key="1">
    <source>
        <dbReference type="ARBA" id="ARBA00005417"/>
    </source>
</evidence>
<sequence>MPIDVENVWKKFRLRQQRVHSISKFLHEMLERRAVSGPAADFWALKDVSFHLDAGDSLGVIGVNGSGKSTLLKLLNGIMRPTRGRVSVRGRRSALIELGAGFHPDFSGRENVYLNGMILGLDKAQIRRKFDEIVSFAELEQFIDIPVKYYSSGMYARLGFAVATAVDPEILIVDEILAVGDLAFQQKCMDRIKKMQAQGVSIVLVSHGLNDIGQICRQALWLHKGAPMRFGQTGAVLDAYLEHLGMPRAGVGGGNGTAVTG</sequence>
<dbReference type="InterPro" id="IPR015860">
    <property type="entry name" value="ABC_transpr_TagH-like"/>
</dbReference>
<dbReference type="PANTHER" id="PTHR46743">
    <property type="entry name" value="TEICHOIC ACIDS EXPORT ATP-BINDING PROTEIN TAGH"/>
    <property type="match status" value="1"/>
</dbReference>
<comment type="similarity">
    <text evidence="1">Belongs to the ABC transporter superfamily.</text>
</comment>
<evidence type="ECO:0000256" key="4">
    <source>
        <dbReference type="ARBA" id="ARBA00022840"/>
    </source>
</evidence>
<dbReference type="InterPro" id="IPR003593">
    <property type="entry name" value="AAA+_ATPase"/>
</dbReference>
<evidence type="ECO:0000259" key="5">
    <source>
        <dbReference type="PROSITE" id="PS50893"/>
    </source>
</evidence>
<dbReference type="Pfam" id="PF00005">
    <property type="entry name" value="ABC_tran"/>
    <property type="match status" value="1"/>
</dbReference>
<keyword evidence="7" id="KW-1185">Reference proteome</keyword>
<dbReference type="GO" id="GO:0016020">
    <property type="term" value="C:membrane"/>
    <property type="evidence" value="ECO:0007669"/>
    <property type="project" value="InterPro"/>
</dbReference>
<accession>A0A1B7LI31</accession>
<dbReference type="PANTHER" id="PTHR46743:SF2">
    <property type="entry name" value="TEICHOIC ACIDS EXPORT ATP-BINDING PROTEIN TAGH"/>
    <property type="match status" value="1"/>
</dbReference>
<evidence type="ECO:0000313" key="6">
    <source>
        <dbReference type="EMBL" id="OAT86070.1"/>
    </source>
</evidence>
<dbReference type="GO" id="GO:0140359">
    <property type="term" value="F:ABC-type transporter activity"/>
    <property type="evidence" value="ECO:0007669"/>
    <property type="project" value="InterPro"/>
</dbReference>
<protein>
    <submittedName>
        <fullName evidence="6">Sugar ABC transporter ATP-binding protein</fullName>
    </submittedName>
</protein>
<dbReference type="RefSeq" id="WP_066666461.1">
    <property type="nucleotide sequence ID" value="NZ_LYVF01000043.1"/>
</dbReference>
<dbReference type="AlphaFoldDB" id="A0A1B7LI31"/>
<keyword evidence="2" id="KW-0813">Transport</keyword>
<dbReference type="GO" id="GO:0016887">
    <property type="term" value="F:ATP hydrolysis activity"/>
    <property type="evidence" value="ECO:0007669"/>
    <property type="project" value="InterPro"/>
</dbReference>
<dbReference type="PROSITE" id="PS50893">
    <property type="entry name" value="ABC_TRANSPORTER_2"/>
    <property type="match status" value="1"/>
</dbReference>
<dbReference type="STRING" id="1838280.A6M21_16990"/>
<evidence type="ECO:0000313" key="7">
    <source>
        <dbReference type="Proteomes" id="UP000078532"/>
    </source>
</evidence>
<name>A0A1B7LI31_9FIRM</name>
<keyword evidence="4 6" id="KW-0067">ATP-binding</keyword>
<comment type="caution">
    <text evidence="6">The sequence shown here is derived from an EMBL/GenBank/DDBJ whole genome shotgun (WGS) entry which is preliminary data.</text>
</comment>
<dbReference type="InterPro" id="IPR027417">
    <property type="entry name" value="P-loop_NTPase"/>
</dbReference>
<dbReference type="SUPFAM" id="SSF52540">
    <property type="entry name" value="P-loop containing nucleoside triphosphate hydrolases"/>
    <property type="match status" value="1"/>
</dbReference>
<dbReference type="OrthoDB" id="9778870at2"/>
<dbReference type="SMART" id="SM00382">
    <property type="entry name" value="AAA"/>
    <property type="match status" value="1"/>
</dbReference>
<feature type="domain" description="ABC transporter" evidence="5">
    <location>
        <begin position="17"/>
        <end position="249"/>
    </location>
</feature>
<dbReference type="GO" id="GO:0005524">
    <property type="term" value="F:ATP binding"/>
    <property type="evidence" value="ECO:0007669"/>
    <property type="project" value="UniProtKB-KW"/>
</dbReference>
<dbReference type="EMBL" id="LYVF01000043">
    <property type="protein sequence ID" value="OAT86070.1"/>
    <property type="molecule type" value="Genomic_DNA"/>
</dbReference>
<dbReference type="InterPro" id="IPR050683">
    <property type="entry name" value="Bact_Polysacc_Export_ATP-bd"/>
</dbReference>
<reference evidence="6 7" key="1">
    <citation type="submission" date="2016-04" db="EMBL/GenBank/DDBJ databases">
        <authorList>
            <person name="Evans L.H."/>
            <person name="Alamgir A."/>
            <person name="Owens N."/>
            <person name="Weber N.D."/>
            <person name="Virtaneva K."/>
            <person name="Barbian K."/>
            <person name="Babar A."/>
            <person name="Rosenke K."/>
        </authorList>
    </citation>
    <scope>NUCLEOTIDE SEQUENCE [LARGE SCALE GENOMIC DNA]</scope>
    <source>
        <strain evidence="6 7">LMa1</strain>
    </source>
</reference>
<evidence type="ECO:0000256" key="3">
    <source>
        <dbReference type="ARBA" id="ARBA00022741"/>
    </source>
</evidence>
<evidence type="ECO:0000256" key="2">
    <source>
        <dbReference type="ARBA" id="ARBA00022448"/>
    </source>
</evidence>